<keyword evidence="2" id="KW-0808">Transferase</keyword>
<organism evidence="4 5">
    <name type="scientific">Kwoniella shivajii</name>
    <dbReference type="NCBI Taxonomy" id="564305"/>
    <lineage>
        <taxon>Eukaryota</taxon>
        <taxon>Fungi</taxon>
        <taxon>Dikarya</taxon>
        <taxon>Basidiomycota</taxon>
        <taxon>Agaricomycotina</taxon>
        <taxon>Tremellomycetes</taxon>
        <taxon>Tremellales</taxon>
        <taxon>Cryptococcaceae</taxon>
        <taxon>Kwoniella</taxon>
    </lineage>
</organism>
<dbReference type="PANTHER" id="PTHR13393:SF0">
    <property type="entry name" value="RNA N6-ADENOSINE-METHYLTRANSFERASE METTL16"/>
    <property type="match status" value="1"/>
</dbReference>
<dbReference type="CDD" id="cd02440">
    <property type="entry name" value="AdoMet_MTases"/>
    <property type="match status" value="1"/>
</dbReference>
<dbReference type="InterPro" id="IPR010286">
    <property type="entry name" value="METTL16/RlmF"/>
</dbReference>
<evidence type="ECO:0008006" key="6">
    <source>
        <dbReference type="Google" id="ProtNLM"/>
    </source>
</evidence>
<name>A0ABZ1CQF9_9TREE</name>
<feature type="compositionally biased region" description="Basic and acidic residues" evidence="3">
    <location>
        <begin position="189"/>
        <end position="201"/>
    </location>
</feature>
<accession>A0ABZ1CQF9</accession>
<feature type="region of interest" description="Disordered" evidence="3">
    <location>
        <begin position="464"/>
        <end position="509"/>
    </location>
</feature>
<sequence>MHRDNPYLIKKPDFARLASRFPDFAQYVNISEDGAAYIDFQDASALRSLTRCLLRDDWDLEVNFREDRLCPTLANRLDYLLHILDLEPHLPSSSSSRLLRVLDIGTGASAIYPILLLRLRPNAIITATELDETSYNHSLSVLAQNDIPSTSINILQAPSSDPILFPILNEEDQWDITICNPPFFGSEEEIKQGQEGKEHSAHSAPTASMNELITPGGEVAFVGKMIKESMKIGDRCRWYTSLIGKYSSLSPLVELLKVNKIDNYLLKNIRQSKTTRWILGWSHCSNRLPDNLARPEDVISNTSFSRLLPHPNTFHHKPQPSIPLEELKEKILQVLQGIQLDHSSVSHQADCQEADDKLMYIQPMINTWSRSARRAVLRQQDQATTTPASLINANETSDTPLFKARISFIPPLTAKDHSSISLDWMEGRDRTMVEGLWKFLLSKAELIGKKKVVDSGYGGRLGSGVWERGRGRAGKSWSKGRAAGREKHGEEEEEGLNEGRRYGQRRRLG</sequence>
<dbReference type="Pfam" id="PF05971">
    <property type="entry name" value="Methyltransf_10"/>
    <property type="match status" value="1"/>
</dbReference>
<dbReference type="RefSeq" id="XP_062788710.1">
    <property type="nucleotide sequence ID" value="XM_062932659.1"/>
</dbReference>
<evidence type="ECO:0000313" key="5">
    <source>
        <dbReference type="Proteomes" id="UP001329825"/>
    </source>
</evidence>
<reference evidence="4 5" key="1">
    <citation type="submission" date="2024-01" db="EMBL/GenBank/DDBJ databases">
        <title>Comparative genomics of Cryptococcus and Kwoniella reveals pathogenesis evolution and contrasting modes of karyotype evolution via chromosome fusion or intercentromeric recombination.</title>
        <authorList>
            <person name="Coelho M.A."/>
            <person name="David-Palma M."/>
            <person name="Shea T."/>
            <person name="Bowers K."/>
            <person name="McGinley-Smith S."/>
            <person name="Mohammad A.W."/>
            <person name="Gnirke A."/>
            <person name="Yurkov A.M."/>
            <person name="Nowrousian M."/>
            <person name="Sun S."/>
            <person name="Cuomo C.A."/>
            <person name="Heitman J."/>
        </authorList>
    </citation>
    <scope>NUCLEOTIDE SEQUENCE [LARGE SCALE GENOMIC DNA]</scope>
    <source>
        <strain evidence="4">CBS 11374</strain>
    </source>
</reference>
<evidence type="ECO:0000313" key="4">
    <source>
        <dbReference type="EMBL" id="WRT63970.1"/>
    </source>
</evidence>
<dbReference type="Gene3D" id="3.40.50.150">
    <property type="entry name" value="Vaccinia Virus protein VP39"/>
    <property type="match status" value="1"/>
</dbReference>
<gene>
    <name evidence="4" type="ORF">IL334_000897</name>
</gene>
<dbReference type="Proteomes" id="UP001329825">
    <property type="component" value="Chromosome 1"/>
</dbReference>
<protein>
    <recommendedName>
        <fullName evidence="6">U6 small nuclear RNA (adenine-(43)-N(6))-methyltransferase</fullName>
    </recommendedName>
</protein>
<evidence type="ECO:0000256" key="2">
    <source>
        <dbReference type="ARBA" id="ARBA00022679"/>
    </source>
</evidence>
<evidence type="ECO:0000256" key="1">
    <source>
        <dbReference type="ARBA" id="ARBA00022603"/>
    </source>
</evidence>
<evidence type="ECO:0000256" key="3">
    <source>
        <dbReference type="SAM" id="MobiDB-lite"/>
    </source>
</evidence>
<dbReference type="GeneID" id="87953028"/>
<dbReference type="SUPFAM" id="SSF53335">
    <property type="entry name" value="S-adenosyl-L-methionine-dependent methyltransferases"/>
    <property type="match status" value="1"/>
</dbReference>
<dbReference type="InterPro" id="IPR029063">
    <property type="entry name" value="SAM-dependent_MTases_sf"/>
</dbReference>
<proteinExistence type="predicted"/>
<keyword evidence="1" id="KW-0489">Methyltransferase</keyword>
<feature type="region of interest" description="Disordered" evidence="3">
    <location>
        <begin position="189"/>
        <end position="209"/>
    </location>
</feature>
<dbReference type="EMBL" id="CP141881">
    <property type="protein sequence ID" value="WRT63970.1"/>
    <property type="molecule type" value="Genomic_DNA"/>
</dbReference>
<keyword evidence="5" id="KW-1185">Reference proteome</keyword>
<dbReference type="PANTHER" id="PTHR13393">
    <property type="entry name" value="SAM-DEPENDENT METHYLTRANSFERASE"/>
    <property type="match status" value="1"/>
</dbReference>